<keyword evidence="1" id="KW-0732">Signal</keyword>
<dbReference type="AlphaFoldDB" id="A0A1B9XXB5"/>
<comment type="caution">
    <text evidence="3">The sequence shown here is derived from an EMBL/GenBank/DDBJ whole genome shotgun (WGS) entry which is preliminary data.</text>
</comment>
<name>A0A1B9XXB5_9FLAO</name>
<gene>
    <name evidence="3" type="ORF">BA195_11235</name>
</gene>
<dbReference type="Proteomes" id="UP000093186">
    <property type="component" value="Unassembled WGS sequence"/>
</dbReference>
<accession>A0A1B9XXB5</accession>
<proteinExistence type="predicted"/>
<evidence type="ECO:0000259" key="2">
    <source>
        <dbReference type="Pfam" id="PF10988"/>
    </source>
</evidence>
<dbReference type="RefSeq" id="WP_068705599.1">
    <property type="nucleotide sequence ID" value="NZ_JAUOSG010000003.1"/>
</dbReference>
<dbReference type="OrthoDB" id="5585143at2"/>
<evidence type="ECO:0000313" key="4">
    <source>
        <dbReference type="Proteomes" id="UP000093186"/>
    </source>
</evidence>
<evidence type="ECO:0000313" key="3">
    <source>
        <dbReference type="EMBL" id="OCK42192.1"/>
    </source>
</evidence>
<dbReference type="InterPro" id="IPR021255">
    <property type="entry name" value="DUF2807"/>
</dbReference>
<dbReference type="Pfam" id="PF10988">
    <property type="entry name" value="DUF2807"/>
    <property type="match status" value="1"/>
</dbReference>
<dbReference type="Gene3D" id="2.160.20.120">
    <property type="match status" value="1"/>
</dbReference>
<feature type="signal peptide" evidence="1">
    <location>
        <begin position="1"/>
        <end position="19"/>
    </location>
</feature>
<protein>
    <recommendedName>
        <fullName evidence="2">Putative auto-transporter adhesin head GIN domain-containing protein</fullName>
    </recommendedName>
</protein>
<keyword evidence="4" id="KW-1185">Reference proteome</keyword>
<dbReference type="STRING" id="447689.BA195_11235"/>
<evidence type="ECO:0000256" key="1">
    <source>
        <dbReference type="SAM" id="SignalP"/>
    </source>
</evidence>
<reference evidence="3 4" key="1">
    <citation type="submission" date="2016-06" db="EMBL/GenBank/DDBJ databases">
        <title>Draft Genome Sequence of Tenacibaculum soleae UCD-KL19.</title>
        <authorList>
            <person name="Eisen J.A."/>
            <person name="Coil D.A."/>
            <person name="Lujan K.M."/>
        </authorList>
    </citation>
    <scope>NUCLEOTIDE SEQUENCE [LARGE SCALE GENOMIC DNA]</scope>
    <source>
        <strain evidence="3 4">UCD-KL19</strain>
    </source>
</reference>
<organism evidence="3 4">
    <name type="scientific">Tenacibaculum soleae</name>
    <dbReference type="NCBI Taxonomy" id="447689"/>
    <lineage>
        <taxon>Bacteria</taxon>
        <taxon>Pseudomonadati</taxon>
        <taxon>Bacteroidota</taxon>
        <taxon>Flavobacteriia</taxon>
        <taxon>Flavobacteriales</taxon>
        <taxon>Flavobacteriaceae</taxon>
        <taxon>Tenacibaculum</taxon>
    </lineage>
</organism>
<sequence>MKKLFFTVVVALLTFNSQAQNWSNSKKIKGNGNVITKTRSINNFDKVNIGGSFDVNLVAGTEGKITINGEENLLPYLETTVKKGKLKVQFKENANIKTTKRLTVTIPFKSIDAVSLGGSGKVTVHKQLNSNDISFNIGGSGNISASVNSNTVKTSIGGSGSINLKGKSENLKCSIAGSGSVKAYNLNVKTVKASIAGSGNVQTTVTEKIKASIVGSGSVYYKGNPSNIDNKSVGSGDVVDKN</sequence>
<dbReference type="PANTHER" id="PTHR39200">
    <property type="entry name" value="HYPOTHETICAL EXPORTED PROTEIN"/>
    <property type="match status" value="1"/>
</dbReference>
<dbReference type="PANTHER" id="PTHR39200:SF1">
    <property type="entry name" value="AUTO-TRANSPORTER ADHESIN HEAD GIN DOMAIN-CONTAINING PROTEIN-RELATED"/>
    <property type="match status" value="1"/>
</dbReference>
<feature type="domain" description="Putative auto-transporter adhesin head GIN" evidence="2">
    <location>
        <begin position="43"/>
        <end position="225"/>
    </location>
</feature>
<feature type="chain" id="PRO_5008639935" description="Putative auto-transporter adhesin head GIN domain-containing protein" evidence="1">
    <location>
        <begin position="20"/>
        <end position="242"/>
    </location>
</feature>
<dbReference type="EMBL" id="MAKX01000024">
    <property type="protein sequence ID" value="OCK42192.1"/>
    <property type="molecule type" value="Genomic_DNA"/>
</dbReference>